<keyword evidence="8" id="KW-1185">Reference proteome</keyword>
<evidence type="ECO:0000313" key="7">
    <source>
        <dbReference type="EMBL" id="ABC28548.1"/>
    </source>
</evidence>
<accession>Q2SLC6</accession>
<protein>
    <submittedName>
        <fullName evidence="7">Transcriptional regulator</fullName>
    </submittedName>
</protein>
<evidence type="ECO:0000256" key="4">
    <source>
        <dbReference type="ARBA" id="ARBA00023159"/>
    </source>
</evidence>
<dbReference type="PANTHER" id="PTHR30293">
    <property type="entry name" value="TRANSCRIPTIONAL REGULATORY PROTEIN NAC-RELATED"/>
    <property type="match status" value="1"/>
</dbReference>
<dbReference type="PANTHER" id="PTHR30293:SF2">
    <property type="entry name" value="TRANSCRIPTIONAL ACTIVATOR PROTEIN NHAR"/>
    <property type="match status" value="1"/>
</dbReference>
<sequence length="296" mass="33352">MPSSINFKHLYYFWVIAREGSLVAASRELNLAPQTLSGQLASLESQLGGLLFKRQGKQLVLTHLGHTALKYADEMFRVAEELKHVTSMITTQQAIKVSVGISASIHKLFAYRMLEPAMKLERQVDFSCQTGQVEYLVQELDHHRFDIVLADRLPTIQRSSSIHWYKLEESTISLFAAPSLARDLRSRFPKSLHGQPFLAATLESPYFHQLMQWLNNQGIKPIVRAEIDDSALIKVFGAHGLGVFAAPTIVADEVCRQYQVESIGNIDVVMENLFAITRSRLSGNLAVEAICKRYQH</sequence>
<dbReference type="OrthoDB" id="464481at2"/>
<dbReference type="Pfam" id="PF00126">
    <property type="entry name" value="HTH_1"/>
    <property type="match status" value="1"/>
</dbReference>
<gene>
    <name evidence="7" type="ordered locus">HCH_01700</name>
</gene>
<dbReference type="GO" id="GO:2000142">
    <property type="term" value="P:regulation of DNA-templated transcription initiation"/>
    <property type="evidence" value="ECO:0007669"/>
    <property type="project" value="TreeGrafter"/>
</dbReference>
<name>Q2SLC6_HAHCH</name>
<proteinExistence type="inferred from homology"/>
<dbReference type="InterPro" id="IPR005119">
    <property type="entry name" value="LysR_subst-bd"/>
</dbReference>
<dbReference type="GO" id="GO:0003677">
    <property type="term" value="F:DNA binding"/>
    <property type="evidence" value="ECO:0007669"/>
    <property type="project" value="UniProtKB-KW"/>
</dbReference>
<evidence type="ECO:0000256" key="2">
    <source>
        <dbReference type="ARBA" id="ARBA00023015"/>
    </source>
</evidence>
<dbReference type="InterPro" id="IPR036390">
    <property type="entry name" value="WH_DNA-bd_sf"/>
</dbReference>
<dbReference type="AlphaFoldDB" id="Q2SLC6"/>
<dbReference type="SUPFAM" id="SSF53850">
    <property type="entry name" value="Periplasmic binding protein-like II"/>
    <property type="match status" value="1"/>
</dbReference>
<dbReference type="InterPro" id="IPR000847">
    <property type="entry name" value="LysR_HTH_N"/>
</dbReference>
<dbReference type="HOGENOM" id="CLU_039613_9_0_6"/>
<dbReference type="GO" id="GO:0003700">
    <property type="term" value="F:DNA-binding transcription factor activity"/>
    <property type="evidence" value="ECO:0007669"/>
    <property type="project" value="InterPro"/>
</dbReference>
<keyword evidence="3" id="KW-0238">DNA-binding</keyword>
<evidence type="ECO:0000313" key="8">
    <source>
        <dbReference type="Proteomes" id="UP000000238"/>
    </source>
</evidence>
<comment type="similarity">
    <text evidence="1">Belongs to the LysR transcriptional regulatory family.</text>
</comment>
<keyword evidence="2" id="KW-0805">Transcription regulation</keyword>
<dbReference type="Gene3D" id="1.10.10.10">
    <property type="entry name" value="Winged helix-like DNA-binding domain superfamily/Winged helix DNA-binding domain"/>
    <property type="match status" value="1"/>
</dbReference>
<evidence type="ECO:0000256" key="5">
    <source>
        <dbReference type="ARBA" id="ARBA00023163"/>
    </source>
</evidence>
<organism evidence="7 8">
    <name type="scientific">Hahella chejuensis (strain KCTC 2396)</name>
    <dbReference type="NCBI Taxonomy" id="349521"/>
    <lineage>
        <taxon>Bacteria</taxon>
        <taxon>Pseudomonadati</taxon>
        <taxon>Pseudomonadota</taxon>
        <taxon>Gammaproteobacteria</taxon>
        <taxon>Oceanospirillales</taxon>
        <taxon>Hahellaceae</taxon>
        <taxon>Hahella</taxon>
    </lineage>
</organism>
<dbReference type="InterPro" id="IPR036388">
    <property type="entry name" value="WH-like_DNA-bd_sf"/>
</dbReference>
<dbReference type="Gene3D" id="3.40.190.290">
    <property type="match status" value="1"/>
</dbReference>
<dbReference type="Pfam" id="PF03466">
    <property type="entry name" value="LysR_substrate"/>
    <property type="match status" value="1"/>
</dbReference>
<evidence type="ECO:0000256" key="1">
    <source>
        <dbReference type="ARBA" id="ARBA00009437"/>
    </source>
</evidence>
<dbReference type="PROSITE" id="PS50931">
    <property type="entry name" value="HTH_LYSR"/>
    <property type="match status" value="1"/>
</dbReference>
<dbReference type="RefSeq" id="WP_011395620.1">
    <property type="nucleotide sequence ID" value="NC_007645.1"/>
</dbReference>
<evidence type="ECO:0000256" key="3">
    <source>
        <dbReference type="ARBA" id="ARBA00023125"/>
    </source>
</evidence>
<dbReference type="STRING" id="349521.HCH_01700"/>
<dbReference type="EMBL" id="CP000155">
    <property type="protein sequence ID" value="ABC28548.1"/>
    <property type="molecule type" value="Genomic_DNA"/>
</dbReference>
<reference evidence="7 8" key="1">
    <citation type="journal article" date="2005" name="Nucleic Acids Res.">
        <title>Genomic blueprint of Hahella chejuensis, a marine microbe producing an algicidal agent.</title>
        <authorList>
            <person name="Jeong H."/>
            <person name="Yim J.H."/>
            <person name="Lee C."/>
            <person name="Choi S.-H."/>
            <person name="Park Y.K."/>
            <person name="Yoon S.H."/>
            <person name="Hur C.-G."/>
            <person name="Kang H.-Y."/>
            <person name="Kim D."/>
            <person name="Lee H.H."/>
            <person name="Park K.H."/>
            <person name="Park S.-H."/>
            <person name="Park H.-S."/>
            <person name="Lee H.K."/>
            <person name="Oh T.K."/>
            <person name="Kim J.F."/>
        </authorList>
    </citation>
    <scope>NUCLEOTIDE SEQUENCE [LARGE SCALE GENOMIC DNA]</scope>
    <source>
        <strain evidence="7 8">KCTC 2396</strain>
    </source>
</reference>
<evidence type="ECO:0000259" key="6">
    <source>
        <dbReference type="PROSITE" id="PS50931"/>
    </source>
</evidence>
<keyword evidence="5" id="KW-0804">Transcription</keyword>
<dbReference type="SUPFAM" id="SSF46785">
    <property type="entry name" value="Winged helix' DNA-binding domain"/>
    <property type="match status" value="1"/>
</dbReference>
<dbReference type="KEGG" id="hch:HCH_01700"/>
<feature type="domain" description="HTH lysR-type" evidence="6">
    <location>
        <begin position="5"/>
        <end position="62"/>
    </location>
</feature>
<dbReference type="eggNOG" id="COG0583">
    <property type="taxonomic scope" value="Bacteria"/>
</dbReference>
<dbReference type="Proteomes" id="UP000000238">
    <property type="component" value="Chromosome"/>
</dbReference>
<keyword evidence="4" id="KW-0010">Activator</keyword>